<proteinExistence type="predicted"/>
<protein>
    <submittedName>
        <fullName evidence="3">Uncharacterized protein</fullName>
    </submittedName>
</protein>
<dbReference type="PANTHER" id="PTHR43685:SF3">
    <property type="entry name" value="SLR2126 PROTEIN"/>
    <property type="match status" value="1"/>
</dbReference>
<dbReference type="InterPro" id="IPR019734">
    <property type="entry name" value="TPR_rpt"/>
</dbReference>
<dbReference type="EMBL" id="CP011801">
    <property type="protein sequence ID" value="ALA58574.1"/>
    <property type="molecule type" value="Genomic_DNA"/>
</dbReference>
<dbReference type="InterPro" id="IPR001173">
    <property type="entry name" value="Glyco_trans_2-like"/>
</dbReference>
<dbReference type="PANTHER" id="PTHR43685">
    <property type="entry name" value="GLYCOSYLTRANSFERASE"/>
    <property type="match status" value="1"/>
</dbReference>
<organism evidence="3 4">
    <name type="scientific">Nitrospira moscoviensis</name>
    <dbReference type="NCBI Taxonomy" id="42253"/>
    <lineage>
        <taxon>Bacteria</taxon>
        <taxon>Pseudomonadati</taxon>
        <taxon>Nitrospirota</taxon>
        <taxon>Nitrospiria</taxon>
        <taxon>Nitrospirales</taxon>
        <taxon>Nitrospiraceae</taxon>
        <taxon>Nitrospira</taxon>
    </lineage>
</organism>
<dbReference type="InterPro" id="IPR029044">
    <property type="entry name" value="Nucleotide-diphossugar_trans"/>
</dbReference>
<feature type="domain" description="Glycosyltransferase 2-like" evidence="1">
    <location>
        <begin position="1024"/>
        <end position="1195"/>
    </location>
</feature>
<feature type="domain" description="Glycosyltransferase 2-like" evidence="1">
    <location>
        <begin position="343"/>
        <end position="506"/>
    </location>
</feature>
<keyword evidence="4" id="KW-1185">Reference proteome</keyword>
<name>A0A0K2GCJ0_NITMO</name>
<accession>A0A0K2GCJ0</accession>
<dbReference type="InterPro" id="IPR011990">
    <property type="entry name" value="TPR-like_helical_dom_sf"/>
</dbReference>
<evidence type="ECO:0000259" key="1">
    <source>
        <dbReference type="Pfam" id="PF00535"/>
    </source>
</evidence>
<dbReference type="SUPFAM" id="SSF53756">
    <property type="entry name" value="UDP-Glycosyltransferase/glycogen phosphorylase"/>
    <property type="match status" value="1"/>
</dbReference>
<dbReference type="InterPro" id="IPR055259">
    <property type="entry name" value="YkvP/CgeB_Glyco_trans-like"/>
</dbReference>
<evidence type="ECO:0000313" key="3">
    <source>
        <dbReference type="EMBL" id="ALA58574.1"/>
    </source>
</evidence>
<dbReference type="SUPFAM" id="SSF48452">
    <property type="entry name" value="TPR-like"/>
    <property type="match status" value="1"/>
</dbReference>
<evidence type="ECO:0000313" key="4">
    <source>
        <dbReference type="Proteomes" id="UP000069205"/>
    </source>
</evidence>
<dbReference type="InterPro" id="IPR050834">
    <property type="entry name" value="Glycosyltransf_2"/>
</dbReference>
<feature type="domain" description="Glycosyltransferase 2-like" evidence="1">
    <location>
        <begin position="764"/>
        <end position="921"/>
    </location>
</feature>
<dbReference type="KEGG" id="nmv:NITMOv2_2157"/>
<sequence>MKILFCAPDAVRPNGEGAYVHHNIRASLLQLGHEIVDYDFRRGLKEGGPGQVQHQVRDLLRRERPELFFHMHCTDEVPTDLLSFIADETDTLSAVFFSDDDWRLQDSLTLAGRYHLVVTTCQEAVAEYRSRSVTDVVYAPYACNPNLYYPLEGRSKDYDVTFVGQAYRGRPELIQWLKEQGIRVRVWGQGWEAHRALRDVAGGRLPHQAMLEVFARSKIVLGMSWVSGDGVTLQIKGRTFEYAACRAFQLTTYDERLKALFQEGEEIVFYRDREHLAEQIRHYLVHERERDAIAQRAYERALASHTWTRRLQQVMDEVSRLGSRRPRRSESQPTEVAAPTVAVLTYVYNGGRYIDELIRSVLAQTFQDFEFLILDDGSTDDTRAVVDRYRHDPRIRYVHQENIGRNLDAFHELINRCVALTTAPYVCFAGADDVLLPEKLAVQVSAFKDDPELAIAFSDGYHVDAEGRTLPSDFRFAESRSFTGRSLLRTLFTKNIVPHPTVMMTRATIHAFGGFEDGYTTDPHFWLKAAPHVRFRYLDRKLIKYRIHEGGSSTSSRNRTVPETIGLLTRMRQQYTIRDLYPELAECADSQQALYSAYLHFGNLLCTANVPVPPLAVLDYVRALDHKPGGIEALNNAAVALWLIGAREKSLPLFAALEAQRTVEPAVRHNLALLRSLQSGHEPADRGFVLLRESAATSELLRRLDPPYDDAVDRSHRGWPLAGLQTSSVGRTATAGESLGAPAVQLSAESTPVPERRAGGPLVSVIIPTFNRPHQLQRAVESVLAQTYMNVEILVVNDGGEDVAGVLAAVPHPEKIVSVRYGVNRDRAAARNSGLKLARGKYIAYLDDDDRFLPDHLETLVAFLETHDYRVAYSDAWRVHEERRKDRYVETKRDVPYSYDFDATRLLISNYIPVLSVMHERACLDEVGLFDEQLTSHEDWDLWIRLSRRFPFAHLKQLTAEFTWRTDGSSTTSGKKSDFARTAAIIFEKYRMISDAIPGVREMQARALQELHVVAQRAPAYACSIIIPVWNKIELTAQCLQALASVTKDVTFEVIIIDNGSTDGTAEFLNKLTGDVRIIRNEHNLGFAKACNQGARASRGHYLVFLNNDTIPQAHWLRPLVREVEEHAEVGIVGSKLLYADGTVQHAGVVFMRSRLSPYHIYRMASADLPAVNQRREFQAVTAACMLIRRELFEAVQGFDEAFINGFEDVDLCLKVRDKGYHVIYQPRSVLCHLESQTPGRNARDEDNSRLLQERWGDRWWLSDEDLHYHADGFKLVGGPQDIKFATQLTPMTDVRDRAAWAHVAAAQAAALKKDWAAVKRELRLVDDWPNDRFVLSWGAMVAERLQEPICRTRFLSRYLALVDAPAERLALARTLLEQRNLPAAEEHLRILLASAPDHAEGLLLRGILCMQREQYRDAERAFSSALRQGADRRKCLMGMGMASLGQAYHQGAWERFLQVLGEHPDDAEAVHWLLRAGTAQNRWDELSRHLRQYLSRNPADLATRFALAGVLVRAEQIEAARREYETLRALAPTYDGLAELGQAIAGKEAVLAMAIETTSS</sequence>
<dbReference type="Pfam" id="PF13524">
    <property type="entry name" value="Glyco_trans_1_2"/>
    <property type="match status" value="1"/>
</dbReference>
<dbReference type="Pfam" id="PF00535">
    <property type="entry name" value="Glycos_transf_2"/>
    <property type="match status" value="3"/>
</dbReference>
<dbReference type="SMART" id="SM00028">
    <property type="entry name" value="TPR"/>
    <property type="match status" value="2"/>
</dbReference>
<reference evidence="3 4" key="1">
    <citation type="journal article" date="2015" name="Proc. Natl. Acad. Sci. U.S.A.">
        <title>Expanded metabolic versatility of ubiquitous nitrite-oxidizing bacteria from the genus Nitrospira.</title>
        <authorList>
            <person name="Koch H."/>
            <person name="Lucker S."/>
            <person name="Albertsen M."/>
            <person name="Kitzinger K."/>
            <person name="Herbold C."/>
            <person name="Spieck E."/>
            <person name="Nielsen P.H."/>
            <person name="Wagner M."/>
            <person name="Daims H."/>
        </authorList>
    </citation>
    <scope>NUCLEOTIDE SEQUENCE [LARGE SCALE GENOMIC DNA]</scope>
    <source>
        <strain evidence="3 4">NSP M-1</strain>
    </source>
</reference>
<evidence type="ECO:0000259" key="2">
    <source>
        <dbReference type="Pfam" id="PF13524"/>
    </source>
</evidence>
<dbReference type="SUPFAM" id="SSF53448">
    <property type="entry name" value="Nucleotide-diphospho-sugar transferases"/>
    <property type="match status" value="3"/>
</dbReference>
<dbReference type="Gene3D" id="3.90.550.10">
    <property type="entry name" value="Spore Coat Polysaccharide Biosynthesis Protein SpsA, Chain A"/>
    <property type="match status" value="3"/>
</dbReference>
<dbReference type="RefSeq" id="WP_053379723.1">
    <property type="nucleotide sequence ID" value="NZ_CP011801.1"/>
</dbReference>
<dbReference type="Gene3D" id="1.25.40.10">
    <property type="entry name" value="Tetratricopeptide repeat domain"/>
    <property type="match status" value="1"/>
</dbReference>
<gene>
    <name evidence="3" type="ORF">NITMOv2_2157</name>
</gene>
<feature type="domain" description="Spore protein YkvP/CgeB glycosyl transferase-like" evidence="2">
    <location>
        <begin position="171"/>
        <end position="316"/>
    </location>
</feature>
<dbReference type="STRING" id="42253.NITMOv2_2157"/>
<dbReference type="PATRIC" id="fig|42253.5.peg.2126"/>
<dbReference type="Proteomes" id="UP000069205">
    <property type="component" value="Chromosome"/>
</dbReference>
<dbReference type="CDD" id="cd04186">
    <property type="entry name" value="GT_2_like_c"/>
    <property type="match status" value="1"/>
</dbReference>
<dbReference type="OrthoDB" id="9179784at2"/>